<name>A0ABQ1HMA8_9GAMM</name>
<evidence type="ECO:0000256" key="5">
    <source>
        <dbReference type="SAM" id="MobiDB-lite"/>
    </source>
</evidence>
<comment type="subcellular location">
    <subcellularLocation>
        <location evidence="1">Membrane</location>
    </subcellularLocation>
</comment>
<evidence type="ECO:0000259" key="7">
    <source>
        <dbReference type="Pfam" id="PF04116"/>
    </source>
</evidence>
<feature type="domain" description="Fatty acid hydroxylase" evidence="7">
    <location>
        <begin position="80"/>
        <end position="209"/>
    </location>
</feature>
<keyword evidence="3 6" id="KW-1133">Transmembrane helix</keyword>
<dbReference type="InterPro" id="IPR006694">
    <property type="entry name" value="Fatty_acid_hydroxylase"/>
</dbReference>
<dbReference type="PANTHER" id="PTHR11863">
    <property type="entry name" value="STEROL DESATURASE"/>
    <property type="match status" value="1"/>
</dbReference>
<gene>
    <name evidence="8" type="ORF">GCM10011521_20280</name>
</gene>
<evidence type="ECO:0000256" key="3">
    <source>
        <dbReference type="ARBA" id="ARBA00022989"/>
    </source>
</evidence>
<sequence>MSHGLYLALAGVFVLMFVLERLFPARRVSFDRPWFLRAIVVNLVQLGIMVAIALAASRLLAGRSWFEVGGHWPAPLAGLAAAMLGSLVQYGWHRAVHASDLLWRIFHQMHHSPTHIDVLATNYSHPLDYVVNTTIHTVAAVAVLGLDPDGIAWSVFIYGVNNYYAHCNLRSPYWLGYLLQRPEMHRIHHKRGHHAQNYGFPVWDMLFGTWVNPVDADDYDCGFGEGREARVWAMLAGRDVNADEPASGKDEEGRQDLASDGAENHA</sequence>
<protein>
    <recommendedName>
        <fullName evidence="7">Fatty acid hydroxylase domain-containing protein</fullName>
    </recommendedName>
</protein>
<keyword evidence="9" id="KW-1185">Reference proteome</keyword>
<evidence type="ECO:0000256" key="4">
    <source>
        <dbReference type="ARBA" id="ARBA00023136"/>
    </source>
</evidence>
<proteinExistence type="predicted"/>
<dbReference type="Pfam" id="PF04116">
    <property type="entry name" value="FA_hydroxylase"/>
    <property type="match status" value="1"/>
</dbReference>
<dbReference type="EMBL" id="BMKC01000002">
    <property type="protein sequence ID" value="GGA81875.1"/>
    <property type="molecule type" value="Genomic_DNA"/>
</dbReference>
<accession>A0ABQ1HMA8</accession>
<keyword evidence="4 6" id="KW-0472">Membrane</keyword>
<evidence type="ECO:0000256" key="6">
    <source>
        <dbReference type="SAM" id="Phobius"/>
    </source>
</evidence>
<evidence type="ECO:0000256" key="2">
    <source>
        <dbReference type="ARBA" id="ARBA00022692"/>
    </source>
</evidence>
<evidence type="ECO:0000256" key="1">
    <source>
        <dbReference type="ARBA" id="ARBA00004370"/>
    </source>
</evidence>
<feature type="compositionally biased region" description="Basic and acidic residues" evidence="5">
    <location>
        <begin position="246"/>
        <end position="266"/>
    </location>
</feature>
<reference evidence="9" key="1">
    <citation type="journal article" date="2019" name="Int. J. Syst. Evol. Microbiol.">
        <title>The Global Catalogue of Microorganisms (GCM) 10K type strain sequencing project: providing services to taxonomists for standard genome sequencing and annotation.</title>
        <authorList>
            <consortium name="The Broad Institute Genomics Platform"/>
            <consortium name="The Broad Institute Genome Sequencing Center for Infectious Disease"/>
            <person name="Wu L."/>
            <person name="Ma J."/>
        </authorList>
    </citation>
    <scope>NUCLEOTIDE SEQUENCE [LARGE SCALE GENOMIC DNA]</scope>
    <source>
        <strain evidence="9">CGMCC 1.15905</strain>
    </source>
</reference>
<dbReference type="Proteomes" id="UP000623419">
    <property type="component" value="Unassembled WGS sequence"/>
</dbReference>
<feature type="region of interest" description="Disordered" evidence="5">
    <location>
        <begin position="242"/>
        <end position="266"/>
    </location>
</feature>
<comment type="caution">
    <text evidence="8">The sequence shown here is derived from an EMBL/GenBank/DDBJ whole genome shotgun (WGS) entry which is preliminary data.</text>
</comment>
<feature type="transmembrane region" description="Helical" evidence="6">
    <location>
        <begin position="35"/>
        <end position="60"/>
    </location>
</feature>
<keyword evidence="2 6" id="KW-0812">Transmembrane</keyword>
<dbReference type="RefSeq" id="WP_188663770.1">
    <property type="nucleotide sequence ID" value="NZ_BMKC01000002.1"/>
</dbReference>
<dbReference type="InterPro" id="IPR050307">
    <property type="entry name" value="Sterol_Desaturase_Related"/>
</dbReference>
<feature type="transmembrane region" description="Helical" evidence="6">
    <location>
        <begin position="6"/>
        <end position="23"/>
    </location>
</feature>
<evidence type="ECO:0000313" key="9">
    <source>
        <dbReference type="Proteomes" id="UP000623419"/>
    </source>
</evidence>
<organism evidence="8 9">
    <name type="scientific">Arenimonas soli</name>
    <dbReference type="NCBI Taxonomy" id="2269504"/>
    <lineage>
        <taxon>Bacteria</taxon>
        <taxon>Pseudomonadati</taxon>
        <taxon>Pseudomonadota</taxon>
        <taxon>Gammaproteobacteria</taxon>
        <taxon>Lysobacterales</taxon>
        <taxon>Lysobacteraceae</taxon>
        <taxon>Arenimonas</taxon>
    </lineage>
</organism>
<evidence type="ECO:0000313" key="8">
    <source>
        <dbReference type="EMBL" id="GGA81875.1"/>
    </source>
</evidence>